<comment type="caution">
    <text evidence="2">The sequence shown here is derived from an EMBL/GenBank/DDBJ whole genome shotgun (WGS) entry which is preliminary data.</text>
</comment>
<evidence type="ECO:0000259" key="1">
    <source>
        <dbReference type="Pfam" id="PF00561"/>
    </source>
</evidence>
<dbReference type="RefSeq" id="WP_237183154.1">
    <property type="nucleotide sequence ID" value="NZ_CP015583.1"/>
</dbReference>
<dbReference type="Proteomes" id="UP001258945">
    <property type="component" value="Unassembled WGS sequence"/>
</dbReference>
<accession>A0ABU3MCX9</accession>
<evidence type="ECO:0000313" key="3">
    <source>
        <dbReference type="Proteomes" id="UP001258945"/>
    </source>
</evidence>
<dbReference type="SUPFAM" id="SSF53474">
    <property type="entry name" value="alpha/beta-Hydrolases"/>
    <property type="match status" value="1"/>
</dbReference>
<keyword evidence="2" id="KW-0378">Hydrolase</keyword>
<dbReference type="EMBL" id="JAVVDO010000005">
    <property type="protein sequence ID" value="MDT8330438.1"/>
    <property type="molecule type" value="Genomic_DNA"/>
</dbReference>
<dbReference type="Gene3D" id="3.40.50.1820">
    <property type="entry name" value="alpha/beta hydrolase"/>
    <property type="match status" value="1"/>
</dbReference>
<reference evidence="2 3" key="1">
    <citation type="journal article" date="2019" name="Microb. Pathog.">
        <title>Comparison of VITEK 2, MALDI-TOF MS, 16S rRNA gene sequencing, and whole-genome sequencing for identification of Roseomonas mucosa.</title>
        <authorList>
            <person name="Rudolph W.W."/>
            <person name="Gunzer F."/>
            <person name="Trauth M."/>
            <person name="Bunk B."/>
            <person name="Bigge R."/>
            <person name="Schrottner P."/>
        </authorList>
    </citation>
    <scope>NUCLEOTIDE SEQUENCE [LARGE SCALE GENOMIC DNA]</scope>
    <source>
        <strain evidence="2 3">DSM 103800</strain>
    </source>
</reference>
<dbReference type="InterPro" id="IPR050266">
    <property type="entry name" value="AB_hydrolase_sf"/>
</dbReference>
<name>A0ABU3MCX9_9PROT</name>
<protein>
    <submittedName>
        <fullName evidence="2">Alpha/beta hydrolase</fullName>
    </submittedName>
</protein>
<gene>
    <name evidence="2" type="ORF">RQ831_05185</name>
</gene>
<dbReference type="InterPro" id="IPR029058">
    <property type="entry name" value="AB_hydrolase_fold"/>
</dbReference>
<proteinExistence type="predicted"/>
<dbReference type="PRINTS" id="PR00111">
    <property type="entry name" value="ABHYDROLASE"/>
</dbReference>
<evidence type="ECO:0000313" key="2">
    <source>
        <dbReference type="EMBL" id="MDT8330438.1"/>
    </source>
</evidence>
<dbReference type="PANTHER" id="PTHR43798">
    <property type="entry name" value="MONOACYLGLYCEROL LIPASE"/>
    <property type="match status" value="1"/>
</dbReference>
<organism evidence="2 3">
    <name type="scientific">Roseomonas gilardii</name>
    <dbReference type="NCBI Taxonomy" id="257708"/>
    <lineage>
        <taxon>Bacteria</taxon>
        <taxon>Pseudomonadati</taxon>
        <taxon>Pseudomonadota</taxon>
        <taxon>Alphaproteobacteria</taxon>
        <taxon>Acetobacterales</taxon>
        <taxon>Roseomonadaceae</taxon>
        <taxon>Roseomonas</taxon>
    </lineage>
</organism>
<dbReference type="Pfam" id="PF00561">
    <property type="entry name" value="Abhydrolase_1"/>
    <property type="match status" value="1"/>
</dbReference>
<dbReference type="GO" id="GO:0016787">
    <property type="term" value="F:hydrolase activity"/>
    <property type="evidence" value="ECO:0007669"/>
    <property type="project" value="UniProtKB-KW"/>
</dbReference>
<dbReference type="InterPro" id="IPR000073">
    <property type="entry name" value="AB_hydrolase_1"/>
</dbReference>
<feature type="domain" description="AB hydrolase-1" evidence="1">
    <location>
        <begin position="79"/>
        <end position="241"/>
    </location>
</feature>
<dbReference type="PANTHER" id="PTHR43798:SF29">
    <property type="entry name" value="AB HYDROLASE-1 DOMAIN-CONTAINING PROTEIN"/>
    <property type="match status" value="1"/>
</dbReference>
<keyword evidence="3" id="KW-1185">Reference proteome</keyword>
<sequence>MSLAFDLDRTTALPPGMMAPATIRPLEPVVFLPGLLCDQALWHHQVRALADMSAPMVADLTLDASIAAMARRTLAAAPPRFSLVGLSMGGYVALEIMRQAPERVRRLALVDTSARADSPERIAQRQAGMTSLRHGKFVGITRRLLGDLVHPRHVEGHVAGEMRAMALRVGGEAFLRQQMAIMTRADARPTLSSLPAETLVVVGEDDRVTPVEHAEEMHAGIGGSTLHVIPNCGHMPALEEPDLLSDLLRDWLQAGEA</sequence>